<sequence>MHTRAAVELDGGSAVVRQGAAVLHARVLEPADAMFTLDSAARPPPENPNAGIQRPAVEVVGSARILVAFSPGVPSAEAVPAPARRALSACA</sequence>
<keyword evidence="2" id="KW-1185">Reference proteome</keyword>
<dbReference type="RefSeq" id="WP_164693541.1">
    <property type="nucleotide sequence ID" value="NZ_JAAIKB010000002.1"/>
</dbReference>
<dbReference type="Proteomes" id="UP000475385">
    <property type="component" value="Unassembled WGS sequence"/>
</dbReference>
<comment type="caution">
    <text evidence="1">The sequence shown here is derived from an EMBL/GenBank/DDBJ whole genome shotgun (WGS) entry which is preliminary data.</text>
</comment>
<evidence type="ECO:0000313" key="1">
    <source>
        <dbReference type="EMBL" id="NGM19651.1"/>
    </source>
</evidence>
<evidence type="ECO:0000313" key="2">
    <source>
        <dbReference type="Proteomes" id="UP000475385"/>
    </source>
</evidence>
<dbReference type="EMBL" id="JAAIKB010000002">
    <property type="protein sequence ID" value="NGM19651.1"/>
    <property type="molecule type" value="Genomic_DNA"/>
</dbReference>
<dbReference type="AlphaFoldDB" id="A0A6M1LHE2"/>
<name>A0A6M1LHE2_9PROT</name>
<protein>
    <submittedName>
        <fullName evidence="1">Uncharacterized protein</fullName>
    </submittedName>
</protein>
<organism evidence="1 2">
    <name type="scientific">Falsiroseomonas algicola</name>
    <dbReference type="NCBI Taxonomy" id="2716930"/>
    <lineage>
        <taxon>Bacteria</taxon>
        <taxon>Pseudomonadati</taxon>
        <taxon>Pseudomonadota</taxon>
        <taxon>Alphaproteobacteria</taxon>
        <taxon>Acetobacterales</taxon>
        <taxon>Roseomonadaceae</taxon>
        <taxon>Falsiroseomonas</taxon>
    </lineage>
</organism>
<reference evidence="1 2" key="1">
    <citation type="submission" date="2020-03" db="EMBL/GenBank/DDBJ databases">
        <title>Roseomonas stagni sp. nov., isolated from pond water in Japan.</title>
        <authorList>
            <person name="Furuhata K."/>
            <person name="Miyamoto H."/>
            <person name="Goto K."/>
        </authorList>
    </citation>
    <scope>NUCLEOTIDE SEQUENCE [LARGE SCALE GENOMIC DNA]</scope>
    <source>
        <strain evidence="1 2">PeD5</strain>
    </source>
</reference>
<gene>
    <name evidence="1" type="ORF">G3576_06470</name>
</gene>
<accession>A0A6M1LHE2</accession>
<proteinExistence type="predicted"/>